<evidence type="ECO:0000256" key="5">
    <source>
        <dbReference type="ARBA" id="ARBA00023242"/>
    </source>
</evidence>
<evidence type="ECO:0000256" key="6">
    <source>
        <dbReference type="SAM" id="MobiDB-lite"/>
    </source>
</evidence>
<dbReference type="Pfam" id="PF06870">
    <property type="entry name" value="RNA_pol_I_A49"/>
    <property type="match status" value="1"/>
</dbReference>
<dbReference type="RefSeq" id="XP_062791711.1">
    <property type="nucleotide sequence ID" value="XM_062935660.1"/>
</dbReference>
<feature type="region of interest" description="Disordered" evidence="6">
    <location>
        <begin position="1"/>
        <end position="20"/>
    </location>
</feature>
<proteinExistence type="inferred from homology"/>
<evidence type="ECO:0008006" key="9">
    <source>
        <dbReference type="Google" id="ProtNLM"/>
    </source>
</evidence>
<evidence type="ECO:0000256" key="1">
    <source>
        <dbReference type="ARBA" id="ARBA00004604"/>
    </source>
</evidence>
<keyword evidence="3" id="KW-0240">DNA-directed RNA polymerase</keyword>
<evidence type="ECO:0000256" key="2">
    <source>
        <dbReference type="ARBA" id="ARBA00009430"/>
    </source>
</evidence>
<accession>A0ABZ1CYY6</accession>
<keyword evidence="4" id="KW-0804">Transcription</keyword>
<organism evidence="7 8">
    <name type="scientific">Kwoniella shivajii</name>
    <dbReference type="NCBI Taxonomy" id="564305"/>
    <lineage>
        <taxon>Eukaryota</taxon>
        <taxon>Fungi</taxon>
        <taxon>Dikarya</taxon>
        <taxon>Basidiomycota</taxon>
        <taxon>Agaricomycotina</taxon>
        <taxon>Tremellomycetes</taxon>
        <taxon>Tremellales</taxon>
        <taxon>Cryptococcaceae</taxon>
        <taxon>Kwoniella</taxon>
    </lineage>
</organism>
<dbReference type="InterPro" id="IPR009668">
    <property type="entry name" value="RNA_pol-assoc_fac_A49-like"/>
</dbReference>
<comment type="subcellular location">
    <subcellularLocation>
        <location evidence="1">Nucleus</location>
        <location evidence="1">Nucleolus</location>
    </subcellularLocation>
</comment>
<gene>
    <name evidence="7" type="ORF">IL334_003936</name>
</gene>
<reference evidence="7 8" key="1">
    <citation type="submission" date="2024-01" db="EMBL/GenBank/DDBJ databases">
        <title>Comparative genomics of Cryptococcus and Kwoniella reveals pathogenesis evolution and contrasting modes of karyotype evolution via chromosome fusion or intercentromeric recombination.</title>
        <authorList>
            <person name="Coelho M.A."/>
            <person name="David-Palma M."/>
            <person name="Shea T."/>
            <person name="Bowers K."/>
            <person name="McGinley-Smith S."/>
            <person name="Mohammad A.W."/>
            <person name="Gnirke A."/>
            <person name="Yurkov A.M."/>
            <person name="Nowrousian M."/>
            <person name="Sun S."/>
            <person name="Cuomo C.A."/>
            <person name="Heitman J."/>
        </authorList>
    </citation>
    <scope>NUCLEOTIDE SEQUENCE [LARGE SCALE GENOMIC DNA]</scope>
    <source>
        <strain evidence="7">CBS 11374</strain>
    </source>
</reference>
<evidence type="ECO:0000313" key="8">
    <source>
        <dbReference type="Proteomes" id="UP001329825"/>
    </source>
</evidence>
<dbReference type="PANTHER" id="PTHR14440">
    <property type="entry name" value="DNA-DIRECTED RNA POLYMERASE I SUBUNIT RPA49"/>
    <property type="match status" value="1"/>
</dbReference>
<keyword evidence="8" id="KW-1185">Reference proteome</keyword>
<name>A0ABZ1CYY6_9TREE</name>
<protein>
    <recommendedName>
        <fullName evidence="9">DNA-directed RNA polymerase I subunit RPA49</fullName>
    </recommendedName>
</protein>
<evidence type="ECO:0000256" key="4">
    <source>
        <dbReference type="ARBA" id="ARBA00023163"/>
    </source>
</evidence>
<keyword evidence="5" id="KW-0539">Nucleus</keyword>
<dbReference type="Proteomes" id="UP001329825">
    <property type="component" value="Chromosome 5"/>
</dbReference>
<sequence length="433" mass="48096">MATTSQPSRKSQKRKSDAADLISKEVQVVVEEPSTSAGPAFVNFPSVKPSRATPFTIYTRDTGSTSDLTKQHTIIAGETEDVEYFSTNRDHNLNTEGSDCQYLPAIYDPATSTVHIHPSAPLYLLTHGVKRLRESINAHTASDLKAQYKAQRNDLGETFGTRKAKTQIKAEERNKVDVSAMEGVKGHLMDSIPELQADSGPVEASELIPTPNLTTSDSTEVYPRDSLISPSEWSSIDVSHLLRATEDDERRKLLPWKGKSYWINGKMRVIINLSDKAARKTQMRYLYYLSTLRQLFEFAPRLSKTPPAELSSKFPGVPRQLLDGVINRFSEIQGKKRVVTEKMKTKLQAWICVLYLILDGFNIEVGKVAGDLKIDVGKITTMYKSLGCTVNLATPAEREKQGLSMADAGAQRKAVLVAPVVFPKTKRRGPAKR</sequence>
<comment type="similarity">
    <text evidence="2">Belongs to the eukaryotic RPA49/POLR1E RNA polymerase subunit family.</text>
</comment>
<evidence type="ECO:0000313" key="7">
    <source>
        <dbReference type="EMBL" id="WRT66971.1"/>
    </source>
</evidence>
<dbReference type="GeneID" id="87956067"/>
<evidence type="ECO:0000256" key="3">
    <source>
        <dbReference type="ARBA" id="ARBA00022478"/>
    </source>
</evidence>
<dbReference type="EMBL" id="CP141885">
    <property type="protein sequence ID" value="WRT66971.1"/>
    <property type="molecule type" value="Genomic_DNA"/>
</dbReference>